<organism evidence="1 2">
    <name type="scientific">Pseudomonas wuhanensis</name>
    <dbReference type="NCBI Taxonomy" id="2954098"/>
    <lineage>
        <taxon>Bacteria</taxon>
        <taxon>Pseudomonadati</taxon>
        <taxon>Pseudomonadota</taxon>
        <taxon>Gammaproteobacteria</taxon>
        <taxon>Pseudomonadales</taxon>
        <taxon>Pseudomonadaceae</taxon>
        <taxon>Pseudomonas</taxon>
    </lineage>
</organism>
<proteinExistence type="predicted"/>
<name>A0ABY9GJ70_9PSED</name>
<dbReference type="Proteomes" id="UP001230768">
    <property type="component" value="Chromosome"/>
</dbReference>
<keyword evidence="2" id="KW-1185">Reference proteome</keyword>
<gene>
    <name evidence="1" type="ORF">PSH88_15610</name>
</gene>
<dbReference type="EMBL" id="CP117430">
    <property type="protein sequence ID" value="WLI15784.1"/>
    <property type="molecule type" value="Genomic_DNA"/>
</dbReference>
<evidence type="ECO:0000313" key="2">
    <source>
        <dbReference type="Proteomes" id="UP001230768"/>
    </source>
</evidence>
<sequence>MGEIEASGATFLGRFFWLFAVAGVMAASGCSVRSADSFTLVTELPPGFSIKGEASYVPRTGEICTVPPGKGRNYPSKKFFEQDLSNEAQTAHFEVPLISNEGGCPLVLKSFGYEVDAKYGAARLDLGRDYTGIAFQDGTADSQNYPSPTALRKQCEWLFRTAGPDRYIVKILKCKSVATPEQASGSVAKGPLQRTQFAGKTLKIVFSIAKEETPYMGDTWVKFPEGWKRCMGKSLEDPYAFCRGNTTDFKPFKMPDGRDCTVYPNCTE</sequence>
<evidence type="ECO:0000313" key="1">
    <source>
        <dbReference type="EMBL" id="WLI15784.1"/>
    </source>
</evidence>
<accession>A0ABY9GJ70</accession>
<dbReference type="RefSeq" id="WP_305421405.1">
    <property type="nucleotide sequence ID" value="NZ_CP117430.1"/>
</dbReference>
<evidence type="ECO:0008006" key="3">
    <source>
        <dbReference type="Google" id="ProtNLM"/>
    </source>
</evidence>
<protein>
    <recommendedName>
        <fullName evidence="3">Lipoprotein</fullName>
    </recommendedName>
</protein>
<reference evidence="1 2" key="1">
    <citation type="submission" date="2023-02" db="EMBL/GenBank/DDBJ databases">
        <title>Evolution of Hrp T3SS in non-pathogenic Pseudomonas fluorescens.</title>
        <authorList>
            <person name="Liao K."/>
            <person name="Wei H."/>
            <person name="Gu Y."/>
        </authorList>
    </citation>
    <scope>NUCLEOTIDE SEQUENCE [LARGE SCALE GENOMIC DNA]</scope>
    <source>
        <strain evidence="1 2">FP607</strain>
    </source>
</reference>